<dbReference type="SMART" id="SM00164">
    <property type="entry name" value="TBC"/>
    <property type="match status" value="1"/>
</dbReference>
<comment type="caution">
    <text evidence="10">The sequence shown here is derived from an EMBL/GenBank/DDBJ whole genome shotgun (WGS) entry which is preliminary data.</text>
</comment>
<dbReference type="Gene3D" id="1.10.10.750">
    <property type="entry name" value="Ypt/Rab-GAP domain of gyp1p, domain 1"/>
    <property type="match status" value="1"/>
</dbReference>
<dbReference type="EMBL" id="JBBCAQ010000037">
    <property type="protein sequence ID" value="KAK7574474.1"/>
    <property type="molecule type" value="Genomic_DNA"/>
</dbReference>
<dbReference type="Proteomes" id="UP001367676">
    <property type="component" value="Unassembled WGS sequence"/>
</dbReference>
<dbReference type="PANTHER" id="PTHR22957">
    <property type="entry name" value="TBC1 DOMAIN FAMILY MEMBER GTPASE-ACTIVATING PROTEIN"/>
    <property type="match status" value="1"/>
</dbReference>
<protein>
    <recommendedName>
        <fullName evidence="8">TBC1 domain family member 13</fullName>
    </recommendedName>
</protein>
<comment type="subunit">
    <text evidence="7">Interacts with RAB1A and RAB10; in a GTP-dependent manner.</text>
</comment>
<dbReference type="GO" id="GO:0006886">
    <property type="term" value="P:intracellular protein transport"/>
    <property type="evidence" value="ECO:0007669"/>
    <property type="project" value="TreeGrafter"/>
</dbReference>
<proteinExistence type="predicted"/>
<organism evidence="10 11">
    <name type="scientific">Parthenolecanium corni</name>
    <dbReference type="NCBI Taxonomy" id="536013"/>
    <lineage>
        <taxon>Eukaryota</taxon>
        <taxon>Metazoa</taxon>
        <taxon>Ecdysozoa</taxon>
        <taxon>Arthropoda</taxon>
        <taxon>Hexapoda</taxon>
        <taxon>Insecta</taxon>
        <taxon>Pterygota</taxon>
        <taxon>Neoptera</taxon>
        <taxon>Paraneoptera</taxon>
        <taxon>Hemiptera</taxon>
        <taxon>Sternorrhyncha</taxon>
        <taxon>Coccoidea</taxon>
        <taxon>Coccidae</taxon>
        <taxon>Parthenolecanium</taxon>
    </lineage>
</organism>
<name>A0AAN9T7A1_9HEMI</name>
<keyword evidence="11" id="KW-1185">Reference proteome</keyword>
<dbReference type="GO" id="GO:0016020">
    <property type="term" value="C:membrane"/>
    <property type="evidence" value="ECO:0007669"/>
    <property type="project" value="UniProtKB-SubCell"/>
</dbReference>
<feature type="domain" description="Rab-GAP TBC" evidence="9">
    <location>
        <begin position="34"/>
        <end position="331"/>
    </location>
</feature>
<comment type="function">
    <text evidence="6">Acts as a GTPase-activating protein for RAB35. Together with RAB35 may be involved in regulation of insulin-induced glucose transporter SLC2A4/GLUT4 translocation to the plasma membrane in adipocytes.</text>
</comment>
<evidence type="ECO:0000313" key="11">
    <source>
        <dbReference type="Proteomes" id="UP001367676"/>
    </source>
</evidence>
<reference evidence="10 11" key="1">
    <citation type="submission" date="2024-03" db="EMBL/GenBank/DDBJ databases">
        <title>Adaptation during the transition from Ophiocordyceps entomopathogen to insect associate is accompanied by gene loss and intensified selection.</title>
        <authorList>
            <person name="Ward C.M."/>
            <person name="Onetto C.A."/>
            <person name="Borneman A.R."/>
        </authorList>
    </citation>
    <scope>NUCLEOTIDE SEQUENCE [LARGE SCALE GENOMIC DNA]</scope>
    <source>
        <strain evidence="10">AWRI1</strain>
        <tissue evidence="10">Single Adult Female</tissue>
    </source>
</reference>
<dbReference type="PANTHER" id="PTHR22957:SF27">
    <property type="entry name" value="TBC1 DOMAIN FAMILY MEMBER 13"/>
    <property type="match status" value="1"/>
</dbReference>
<dbReference type="InterPro" id="IPR035969">
    <property type="entry name" value="Rab-GAP_TBC_sf"/>
</dbReference>
<dbReference type="AlphaFoldDB" id="A0AAN9T7A1"/>
<gene>
    <name evidence="10" type="ORF">V9T40_011665</name>
</gene>
<dbReference type="FunFam" id="1.10.8.270:FF:000019">
    <property type="entry name" value="TBC1 domain family member 13"/>
    <property type="match status" value="1"/>
</dbReference>
<evidence type="ECO:0000256" key="1">
    <source>
        <dbReference type="ARBA" id="ARBA00004370"/>
    </source>
</evidence>
<dbReference type="Gene3D" id="1.10.472.80">
    <property type="entry name" value="Ypt/Rab-GAP domain of gyp1p, domain 3"/>
    <property type="match status" value="1"/>
</dbReference>
<dbReference type="FunFam" id="1.10.472.80:FF:000009">
    <property type="entry name" value="TBC1 domain family member 13"/>
    <property type="match status" value="1"/>
</dbReference>
<evidence type="ECO:0000259" key="9">
    <source>
        <dbReference type="PROSITE" id="PS50086"/>
    </source>
</evidence>
<dbReference type="GO" id="GO:0005737">
    <property type="term" value="C:cytoplasm"/>
    <property type="evidence" value="ECO:0007669"/>
    <property type="project" value="UniProtKB-SubCell"/>
</dbReference>
<dbReference type="Gene3D" id="1.10.8.270">
    <property type="entry name" value="putative rabgap domain of human tbc1 domain family member 14 like domains"/>
    <property type="match status" value="1"/>
</dbReference>
<evidence type="ECO:0000313" key="10">
    <source>
        <dbReference type="EMBL" id="KAK7574474.1"/>
    </source>
</evidence>
<evidence type="ECO:0000256" key="3">
    <source>
        <dbReference type="ARBA" id="ARBA00022468"/>
    </source>
</evidence>
<sequence>MTNYKARLKLFENTLAADEIDLNEVRKLCFNGIPEERGFRSLCWKLMLCYLSPQRETWSETLSAQRQSYNQFIDEMIITPDGGSDGAICDHPLSNNPGSQWNAYFKDNEVLLQIDKDVRRLNPEMSFFQQATEYPCKSVVYSGGRKRLHRRVHNSLLNSANVERKGLGPTTIALSSRKSMEDYSPLDEGSEAHWEVVERILFLYAKLNPGQGYVQGMNEIIGPIYYCFASDPTVEWKQHAEADCFFTFTKLMSEIRDFFIKSLDEAESGIGHLMTRLMNEVKARDSSIYLYLKEMQLLPQYYSFRWLTLLLSQEFPLPDVLRIWDSLFSSSDRQTFLIHLCCAMIILIKDELLEGDFSSSVKLLQNYPSIDIQVVLNKTVELSRKM</sequence>
<dbReference type="GO" id="GO:0005096">
    <property type="term" value="F:GTPase activator activity"/>
    <property type="evidence" value="ECO:0007669"/>
    <property type="project" value="UniProtKB-KW"/>
</dbReference>
<evidence type="ECO:0000256" key="5">
    <source>
        <dbReference type="ARBA" id="ARBA00023136"/>
    </source>
</evidence>
<accession>A0AAN9T7A1</accession>
<evidence type="ECO:0000256" key="8">
    <source>
        <dbReference type="ARBA" id="ARBA00067477"/>
    </source>
</evidence>
<comment type="subcellular location">
    <subcellularLocation>
        <location evidence="2">Cytoplasm</location>
    </subcellularLocation>
    <subcellularLocation>
        <location evidence="1">Membrane</location>
    </subcellularLocation>
</comment>
<evidence type="ECO:0000256" key="6">
    <source>
        <dbReference type="ARBA" id="ARBA00059763"/>
    </source>
</evidence>
<dbReference type="PROSITE" id="PS50086">
    <property type="entry name" value="TBC_RABGAP"/>
    <property type="match status" value="1"/>
</dbReference>
<dbReference type="InterPro" id="IPR000195">
    <property type="entry name" value="Rab-GAP-TBC_dom"/>
</dbReference>
<evidence type="ECO:0000256" key="4">
    <source>
        <dbReference type="ARBA" id="ARBA00022490"/>
    </source>
</evidence>
<keyword evidence="5" id="KW-0472">Membrane</keyword>
<dbReference type="Pfam" id="PF00566">
    <property type="entry name" value="RabGAP-TBC"/>
    <property type="match status" value="1"/>
</dbReference>
<evidence type="ECO:0000256" key="2">
    <source>
        <dbReference type="ARBA" id="ARBA00004496"/>
    </source>
</evidence>
<evidence type="ECO:0000256" key="7">
    <source>
        <dbReference type="ARBA" id="ARBA00064536"/>
    </source>
</evidence>
<keyword evidence="4" id="KW-0963">Cytoplasm</keyword>
<keyword evidence="3" id="KW-0343">GTPase activation</keyword>
<dbReference type="SUPFAM" id="SSF47923">
    <property type="entry name" value="Ypt/Rab-GAP domain of gyp1p"/>
    <property type="match status" value="2"/>
</dbReference>